<accession>A0A0A8Y3X9</accession>
<reference evidence="1" key="2">
    <citation type="journal article" date="2015" name="Data Brief">
        <title>Shoot transcriptome of the giant reed, Arundo donax.</title>
        <authorList>
            <person name="Barrero R.A."/>
            <person name="Guerrero F.D."/>
            <person name="Moolhuijzen P."/>
            <person name="Goolsby J.A."/>
            <person name="Tidwell J."/>
            <person name="Bellgard S.E."/>
            <person name="Bellgard M.I."/>
        </authorList>
    </citation>
    <scope>NUCLEOTIDE SEQUENCE</scope>
    <source>
        <tissue evidence="1">Shoot tissue taken approximately 20 cm above the soil surface</tissue>
    </source>
</reference>
<evidence type="ECO:0000313" key="1">
    <source>
        <dbReference type="EMBL" id="JAD21056.1"/>
    </source>
</evidence>
<dbReference type="EMBL" id="GBRH01276839">
    <property type="protein sequence ID" value="JAD21056.1"/>
    <property type="molecule type" value="Transcribed_RNA"/>
</dbReference>
<protein>
    <submittedName>
        <fullName evidence="1">Uncharacterized protein</fullName>
    </submittedName>
</protein>
<name>A0A0A8Y3X9_ARUDO</name>
<sequence length="35" mass="3790">MSTSATRRCEPCCAACMLRCPPASARWCSGIISLR</sequence>
<reference evidence="1" key="1">
    <citation type="submission" date="2014-09" db="EMBL/GenBank/DDBJ databases">
        <authorList>
            <person name="Magalhaes I.L.F."/>
            <person name="Oliveira U."/>
            <person name="Santos F.R."/>
            <person name="Vidigal T.H.D.A."/>
            <person name="Brescovit A.D."/>
            <person name="Santos A.J."/>
        </authorList>
    </citation>
    <scope>NUCLEOTIDE SEQUENCE</scope>
    <source>
        <tissue evidence="1">Shoot tissue taken approximately 20 cm above the soil surface</tissue>
    </source>
</reference>
<organism evidence="1">
    <name type="scientific">Arundo donax</name>
    <name type="common">Giant reed</name>
    <name type="synonym">Donax arundinaceus</name>
    <dbReference type="NCBI Taxonomy" id="35708"/>
    <lineage>
        <taxon>Eukaryota</taxon>
        <taxon>Viridiplantae</taxon>
        <taxon>Streptophyta</taxon>
        <taxon>Embryophyta</taxon>
        <taxon>Tracheophyta</taxon>
        <taxon>Spermatophyta</taxon>
        <taxon>Magnoliopsida</taxon>
        <taxon>Liliopsida</taxon>
        <taxon>Poales</taxon>
        <taxon>Poaceae</taxon>
        <taxon>PACMAD clade</taxon>
        <taxon>Arundinoideae</taxon>
        <taxon>Arundineae</taxon>
        <taxon>Arundo</taxon>
    </lineage>
</organism>
<proteinExistence type="predicted"/>
<dbReference type="AlphaFoldDB" id="A0A0A8Y3X9"/>